<proteinExistence type="predicted"/>
<comment type="subcellular location">
    <subcellularLocation>
        <location evidence="1">Membrane</location>
        <topology evidence="1">Single-pass type I membrane protein</topology>
    </subcellularLocation>
</comment>
<dbReference type="GO" id="GO:0005886">
    <property type="term" value="C:plasma membrane"/>
    <property type="evidence" value="ECO:0007669"/>
    <property type="project" value="TreeGrafter"/>
</dbReference>
<dbReference type="EMBL" id="JAAWWB010000001">
    <property type="protein sequence ID" value="KAG6791524.1"/>
    <property type="molecule type" value="Genomic_DNA"/>
</dbReference>
<gene>
    <name evidence="2" type="ORF">POTOM_000645</name>
</gene>
<name>A0A8X8IXL0_POPTO</name>
<sequence length="76" mass="8302">MFTRSIGINNFSGTLPPELGQLVNLEELYVNSCGLGGEIPSTFVNLQRMTTFWDSDAAFTGNIPDFIGNWTALTSL</sequence>
<dbReference type="PANTHER" id="PTHR48006:SF34">
    <property type="entry name" value="OS08G0203700 PROTEIN"/>
    <property type="match status" value="1"/>
</dbReference>
<evidence type="ECO:0000313" key="3">
    <source>
        <dbReference type="Proteomes" id="UP000886885"/>
    </source>
</evidence>
<keyword evidence="3" id="KW-1185">Reference proteome</keyword>
<dbReference type="InterPro" id="IPR001611">
    <property type="entry name" value="Leu-rich_rpt"/>
</dbReference>
<dbReference type="InterPro" id="IPR051824">
    <property type="entry name" value="LRR_Rcpt-Like_S/T_Kinase"/>
</dbReference>
<dbReference type="Proteomes" id="UP000886885">
    <property type="component" value="Chromosome 1A"/>
</dbReference>
<accession>A0A8X8IXL0</accession>
<dbReference type="AlphaFoldDB" id="A0A8X8IXL0"/>
<dbReference type="OrthoDB" id="676979at2759"/>
<dbReference type="PANTHER" id="PTHR48006">
    <property type="entry name" value="LEUCINE-RICH REPEAT-CONTAINING PROTEIN DDB_G0281931-RELATED"/>
    <property type="match status" value="1"/>
</dbReference>
<organism evidence="2 3">
    <name type="scientific">Populus tomentosa</name>
    <name type="common">Chinese white poplar</name>
    <dbReference type="NCBI Taxonomy" id="118781"/>
    <lineage>
        <taxon>Eukaryota</taxon>
        <taxon>Viridiplantae</taxon>
        <taxon>Streptophyta</taxon>
        <taxon>Embryophyta</taxon>
        <taxon>Tracheophyta</taxon>
        <taxon>Spermatophyta</taxon>
        <taxon>Magnoliopsida</taxon>
        <taxon>eudicotyledons</taxon>
        <taxon>Gunneridae</taxon>
        <taxon>Pentapetalae</taxon>
        <taxon>rosids</taxon>
        <taxon>fabids</taxon>
        <taxon>Malpighiales</taxon>
        <taxon>Salicaceae</taxon>
        <taxon>Saliceae</taxon>
        <taxon>Populus</taxon>
    </lineage>
</organism>
<protein>
    <submittedName>
        <fullName evidence="2">Uncharacterized protein</fullName>
    </submittedName>
</protein>
<dbReference type="Pfam" id="PF00560">
    <property type="entry name" value="LRR_1"/>
    <property type="match status" value="1"/>
</dbReference>
<evidence type="ECO:0000256" key="1">
    <source>
        <dbReference type="ARBA" id="ARBA00004479"/>
    </source>
</evidence>
<reference evidence="2" key="1">
    <citation type="journal article" date="2020" name="bioRxiv">
        <title>Hybrid origin of Populus tomentosa Carr. identified through genome sequencing and phylogenomic analysis.</title>
        <authorList>
            <person name="An X."/>
            <person name="Gao K."/>
            <person name="Chen Z."/>
            <person name="Li J."/>
            <person name="Yang X."/>
            <person name="Yang X."/>
            <person name="Zhou J."/>
            <person name="Guo T."/>
            <person name="Zhao T."/>
            <person name="Huang S."/>
            <person name="Miao D."/>
            <person name="Khan W.U."/>
            <person name="Rao P."/>
            <person name="Ye M."/>
            <person name="Lei B."/>
            <person name="Liao W."/>
            <person name="Wang J."/>
            <person name="Ji L."/>
            <person name="Li Y."/>
            <person name="Guo B."/>
            <person name="Mustafa N.S."/>
            <person name="Li S."/>
            <person name="Yun Q."/>
            <person name="Keller S.R."/>
            <person name="Mao J."/>
            <person name="Zhang R."/>
            <person name="Strauss S.H."/>
        </authorList>
    </citation>
    <scope>NUCLEOTIDE SEQUENCE</scope>
    <source>
        <strain evidence="2">GM15</strain>
        <tissue evidence="2">Leaf</tissue>
    </source>
</reference>
<comment type="caution">
    <text evidence="2">The sequence shown here is derived from an EMBL/GenBank/DDBJ whole genome shotgun (WGS) entry which is preliminary data.</text>
</comment>
<evidence type="ECO:0000313" key="2">
    <source>
        <dbReference type="EMBL" id="KAG6791524.1"/>
    </source>
</evidence>